<evidence type="ECO:0000256" key="1">
    <source>
        <dbReference type="ARBA" id="ARBA00007613"/>
    </source>
</evidence>
<comment type="subcellular location">
    <subcellularLocation>
        <location evidence="2">Cell membrane</location>
        <topology evidence="2">Lipid-anchor</topology>
    </subcellularLocation>
</comment>
<sequence length="541" mass="57916">MSTRDFTFRAIRALALEILACLVIAGCTVGPNFVPPTAATPPQVFERTDAAQAPSKATETEFNSDWWTLFNDPTLNALEKQLADANLDVAAASARLRQSRAGQRIAGAAELPTLDGAASYDRERGSPNGILSLLGVPSLGPESQNASGKTPLGVAPIPGSKGSPAYNLYQMGFDASWELDIWGGARRGVEEASALSDGSYEDRNAVLLSARAELARDYVELRDSQQLLNIAKQNLEIARNTTKLTQIRERDGVTTDLDVANASAQAASIESLIPTLETQCETRINAIGVLLDEEPGALKQTLGEPQEVPELPGQVPIGFPSELAQRRPDIRRAEAQLHAATASIGVAKADFYPHISLNGSAGFQSLQLTSLASWASGQFVLGPSITMPIFEGGRLKGTLQLREAQQQEAAIVYKRTVLEAWREVDDALVAYDAEQLRRDKLKEVVALNQRALAVAQQRYKAGALDYLDVLNVQKQLLEGQSNLEQSQATAAANLIELCKALGGGWESTYAGQTPQADKGTAASQSQPVQAEQNASITAKAD</sequence>
<dbReference type="RefSeq" id="WP_137335467.1">
    <property type="nucleotide sequence ID" value="NZ_CP040078.1"/>
</dbReference>
<keyword evidence="2" id="KW-1134">Transmembrane beta strand</keyword>
<organism evidence="4 5">
    <name type="scientific">Trinickia violacea</name>
    <dbReference type="NCBI Taxonomy" id="2571746"/>
    <lineage>
        <taxon>Bacteria</taxon>
        <taxon>Pseudomonadati</taxon>
        <taxon>Pseudomonadota</taxon>
        <taxon>Betaproteobacteria</taxon>
        <taxon>Burkholderiales</taxon>
        <taxon>Burkholderiaceae</taxon>
        <taxon>Trinickia</taxon>
    </lineage>
</organism>
<dbReference type="Proteomes" id="UP000298656">
    <property type="component" value="Chromosome 2"/>
</dbReference>
<dbReference type="GO" id="GO:0015562">
    <property type="term" value="F:efflux transmembrane transporter activity"/>
    <property type="evidence" value="ECO:0007669"/>
    <property type="project" value="InterPro"/>
</dbReference>
<feature type="region of interest" description="Disordered" evidence="3">
    <location>
        <begin position="510"/>
        <end position="541"/>
    </location>
</feature>
<keyword evidence="2" id="KW-0449">Lipoprotein</keyword>
<protein>
    <submittedName>
        <fullName evidence="4">Efflux transporter outer membrane subunit</fullName>
    </submittedName>
</protein>
<proteinExistence type="inferred from homology"/>
<dbReference type="Pfam" id="PF02321">
    <property type="entry name" value="OEP"/>
    <property type="match status" value="2"/>
</dbReference>
<dbReference type="KEGG" id="tvl:FAZ95_26485"/>
<keyword evidence="2" id="KW-0564">Palmitate</keyword>
<comment type="similarity">
    <text evidence="1 2">Belongs to the outer membrane factor (OMF) (TC 1.B.17) family.</text>
</comment>
<name>A0A4P8IW78_9BURK</name>
<keyword evidence="2" id="KW-0472">Membrane</keyword>
<dbReference type="InterPro" id="IPR010131">
    <property type="entry name" value="MdtP/NodT-like"/>
</dbReference>
<reference evidence="4 5" key="1">
    <citation type="submission" date="2019-05" db="EMBL/GenBank/DDBJ databases">
        <title>Burkholderia sp. DHOD12, isolated from subtropical forest soil.</title>
        <authorList>
            <person name="Gao Z.-H."/>
            <person name="Qiu L.-H."/>
        </authorList>
    </citation>
    <scope>NUCLEOTIDE SEQUENCE [LARGE SCALE GENOMIC DNA]</scope>
    <source>
        <strain evidence="4 5">DHOD12</strain>
    </source>
</reference>
<dbReference type="SUPFAM" id="SSF56954">
    <property type="entry name" value="Outer membrane efflux proteins (OEP)"/>
    <property type="match status" value="1"/>
</dbReference>
<keyword evidence="5" id="KW-1185">Reference proteome</keyword>
<evidence type="ECO:0000256" key="2">
    <source>
        <dbReference type="RuleBase" id="RU362097"/>
    </source>
</evidence>
<dbReference type="AlphaFoldDB" id="A0A4P8IW78"/>
<accession>A0A4P8IW78</accession>
<keyword evidence="2" id="KW-0812">Transmembrane</keyword>
<dbReference type="GO" id="GO:0005886">
    <property type="term" value="C:plasma membrane"/>
    <property type="evidence" value="ECO:0007669"/>
    <property type="project" value="UniProtKB-SubCell"/>
</dbReference>
<evidence type="ECO:0000313" key="4">
    <source>
        <dbReference type="EMBL" id="QCP52696.1"/>
    </source>
</evidence>
<gene>
    <name evidence="4" type="ORF">FAZ95_26485</name>
</gene>
<dbReference type="OrthoDB" id="9770517at2"/>
<dbReference type="Gene3D" id="1.20.1600.10">
    <property type="entry name" value="Outer membrane efflux proteins (OEP)"/>
    <property type="match status" value="1"/>
</dbReference>
<evidence type="ECO:0000313" key="5">
    <source>
        <dbReference type="Proteomes" id="UP000298656"/>
    </source>
</evidence>
<dbReference type="Gene3D" id="2.20.200.10">
    <property type="entry name" value="Outer membrane efflux proteins (OEP)"/>
    <property type="match status" value="1"/>
</dbReference>
<dbReference type="PANTHER" id="PTHR30203:SF25">
    <property type="entry name" value="OUTER MEMBRANE PROTEIN-RELATED"/>
    <property type="match status" value="1"/>
</dbReference>
<dbReference type="PANTHER" id="PTHR30203">
    <property type="entry name" value="OUTER MEMBRANE CATION EFFLUX PROTEIN"/>
    <property type="match status" value="1"/>
</dbReference>
<dbReference type="EMBL" id="CP040078">
    <property type="protein sequence ID" value="QCP52696.1"/>
    <property type="molecule type" value="Genomic_DNA"/>
</dbReference>
<evidence type="ECO:0000256" key="3">
    <source>
        <dbReference type="SAM" id="MobiDB-lite"/>
    </source>
</evidence>
<dbReference type="NCBIfam" id="TIGR01845">
    <property type="entry name" value="outer_NodT"/>
    <property type="match status" value="1"/>
</dbReference>
<dbReference type="InterPro" id="IPR003423">
    <property type="entry name" value="OMP_efflux"/>
</dbReference>